<dbReference type="Proteomes" id="UP000186657">
    <property type="component" value="Unassembled WGS sequence"/>
</dbReference>
<dbReference type="EMBL" id="MKZS01000001">
    <property type="protein sequence ID" value="OLT58438.1"/>
    <property type="molecule type" value="Genomic_DNA"/>
</dbReference>
<gene>
    <name evidence="1" type="ORF">BJP37_04650</name>
</gene>
<sequence>MSTTKQTKSQKRMRGIPVHYDELKKTHSIMLTDTVWKWLQLSAKESGTSVGEYIERWARNQIEDTTPIFPVSVFHPGARTLE</sequence>
<dbReference type="AlphaFoldDB" id="A0A1U7MXK0"/>
<organism evidence="1 2">
    <name type="scientific">Moorena bouillonii PNG</name>
    <dbReference type="NCBI Taxonomy" id="568701"/>
    <lineage>
        <taxon>Bacteria</taxon>
        <taxon>Bacillati</taxon>
        <taxon>Cyanobacteriota</taxon>
        <taxon>Cyanophyceae</taxon>
        <taxon>Coleofasciculales</taxon>
        <taxon>Coleofasciculaceae</taxon>
        <taxon>Moorena</taxon>
    </lineage>
</organism>
<proteinExistence type="predicted"/>
<accession>A0A1U7MXK0</accession>
<protein>
    <submittedName>
        <fullName evidence="1">Uncharacterized protein</fullName>
    </submittedName>
</protein>
<evidence type="ECO:0000313" key="2">
    <source>
        <dbReference type="Proteomes" id="UP000186657"/>
    </source>
</evidence>
<reference evidence="1 2" key="1">
    <citation type="submission" date="2016-10" db="EMBL/GenBank/DDBJ databases">
        <title>Comparative genomics uncovers the prolific and rare metabolic potential of the cyanobacterial genus Moorea.</title>
        <authorList>
            <person name="Leao T."/>
            <person name="Castelao G."/>
            <person name="Korobeynikov A."/>
            <person name="Monroe E.A."/>
            <person name="Podell S."/>
            <person name="Glukhov E."/>
            <person name="Allen E."/>
            <person name="Gerwick W.H."/>
            <person name="Gerwick L."/>
        </authorList>
    </citation>
    <scope>NUCLEOTIDE SEQUENCE [LARGE SCALE GENOMIC DNA]</scope>
    <source>
        <strain evidence="1 2">PNG5-198</strain>
    </source>
</reference>
<keyword evidence="2" id="KW-1185">Reference proteome</keyword>
<comment type="caution">
    <text evidence="1">The sequence shown here is derived from an EMBL/GenBank/DDBJ whole genome shotgun (WGS) entry which is preliminary data.</text>
</comment>
<evidence type="ECO:0000313" key="1">
    <source>
        <dbReference type="EMBL" id="OLT58438.1"/>
    </source>
</evidence>
<name>A0A1U7MXK0_9CYAN</name>